<feature type="domain" description="Response regulatory" evidence="4">
    <location>
        <begin position="7"/>
        <end position="122"/>
    </location>
</feature>
<dbReference type="AlphaFoldDB" id="A0A1H4A440"/>
<keyword evidence="1" id="KW-0378">Hydrolase</keyword>
<dbReference type="Gene3D" id="3.60.40.10">
    <property type="entry name" value="PPM-type phosphatase domain"/>
    <property type="match status" value="1"/>
</dbReference>
<reference evidence="6" key="1">
    <citation type="submission" date="2016-10" db="EMBL/GenBank/DDBJ databases">
        <authorList>
            <person name="Varghese N."/>
            <person name="Submissions S."/>
        </authorList>
    </citation>
    <scope>NUCLEOTIDE SEQUENCE [LARGE SCALE GENOMIC DNA]</scope>
    <source>
        <strain evidence="6">DSM 11526</strain>
    </source>
</reference>
<dbReference type="EMBL" id="FNRJ01000002">
    <property type="protein sequence ID" value="SEA30893.1"/>
    <property type="molecule type" value="Genomic_DNA"/>
</dbReference>
<gene>
    <name evidence="5" type="ORF">SAMN02745729_102275</name>
</gene>
<name>A0A1H4A440_9GAMM</name>
<feature type="modified residue" description="4-aspartylphosphate" evidence="2">
    <location>
        <position position="59"/>
    </location>
</feature>
<evidence type="ECO:0000313" key="6">
    <source>
        <dbReference type="Proteomes" id="UP000242469"/>
    </source>
</evidence>
<dbReference type="GO" id="GO:0016791">
    <property type="term" value="F:phosphatase activity"/>
    <property type="evidence" value="ECO:0007669"/>
    <property type="project" value="TreeGrafter"/>
</dbReference>
<feature type="coiled-coil region" evidence="3">
    <location>
        <begin position="127"/>
        <end position="161"/>
    </location>
</feature>
<organism evidence="5 6">
    <name type="scientific">Marinobacterium iners DSM 11526</name>
    <dbReference type="NCBI Taxonomy" id="1122198"/>
    <lineage>
        <taxon>Bacteria</taxon>
        <taxon>Pseudomonadati</taxon>
        <taxon>Pseudomonadota</taxon>
        <taxon>Gammaproteobacteria</taxon>
        <taxon>Oceanospirillales</taxon>
        <taxon>Oceanospirillaceae</taxon>
        <taxon>Marinobacterium</taxon>
    </lineage>
</organism>
<dbReference type="InterPro" id="IPR011006">
    <property type="entry name" value="CheY-like_superfamily"/>
</dbReference>
<keyword evidence="2" id="KW-0597">Phosphoprotein</keyword>
<evidence type="ECO:0000256" key="2">
    <source>
        <dbReference type="PROSITE-ProRule" id="PRU00169"/>
    </source>
</evidence>
<dbReference type="RefSeq" id="WP_091823659.1">
    <property type="nucleotide sequence ID" value="NZ_FNRJ01000002.1"/>
</dbReference>
<dbReference type="GO" id="GO:0000160">
    <property type="term" value="P:phosphorelay signal transduction system"/>
    <property type="evidence" value="ECO:0007669"/>
    <property type="project" value="InterPro"/>
</dbReference>
<evidence type="ECO:0000256" key="3">
    <source>
        <dbReference type="SAM" id="Coils"/>
    </source>
</evidence>
<accession>A0A1H4A440</accession>
<dbReference type="OrthoDB" id="6399952at2"/>
<dbReference type="InterPro" id="IPR036457">
    <property type="entry name" value="PPM-type-like_dom_sf"/>
</dbReference>
<evidence type="ECO:0000256" key="1">
    <source>
        <dbReference type="ARBA" id="ARBA00022801"/>
    </source>
</evidence>
<dbReference type="Proteomes" id="UP000242469">
    <property type="component" value="Unassembled WGS sequence"/>
</dbReference>
<proteinExistence type="predicted"/>
<dbReference type="InterPro" id="IPR052016">
    <property type="entry name" value="Bact_Sigma-Reg"/>
</dbReference>
<keyword evidence="6" id="KW-1185">Reference proteome</keyword>
<dbReference type="PROSITE" id="PS50110">
    <property type="entry name" value="RESPONSE_REGULATORY"/>
    <property type="match status" value="1"/>
</dbReference>
<dbReference type="InterPro" id="IPR001789">
    <property type="entry name" value="Sig_transdc_resp-reg_receiver"/>
</dbReference>
<sequence length="389" mass="43691">MGLHHQRVLLVSDSTRTTDRIFELCEECDHQRLRLIVCRDTDDADQQLDHYDISLIIFDLASVGSSLSMDRIAQRLNPKPLIALINEGTAESLVAALRSGADDVYVSGELDLHPELFVRSVERQLKRARYIEEVRSLRDSLERSLDELREDQHAAQQVQQNLLPPQQQDINGIEYAYVLQPSLLLSGDFVDAFVVSDKLSLFYLADVSGHGASSALVTVLLKNMTHRLLRNYRRNSSFDILSPSATLHRINREMLLTSLGKHLTMFVGLINHDTQTLSYAVGGHHPLPILLQDGRVRFLEGRGMPLGLFEEPVFDELECPLGDNFTLTLFSDGVLEVIDGETLEDKEQVLLNMCSAKYGSPAEFLQSMMPAGRGHPDDVAIMTVRRESL</sequence>
<dbReference type="SMART" id="SM00331">
    <property type="entry name" value="PP2C_SIG"/>
    <property type="match status" value="1"/>
</dbReference>
<dbReference type="SUPFAM" id="SSF52172">
    <property type="entry name" value="CheY-like"/>
    <property type="match status" value="1"/>
</dbReference>
<dbReference type="Pfam" id="PF07228">
    <property type="entry name" value="SpoIIE"/>
    <property type="match status" value="1"/>
</dbReference>
<dbReference type="STRING" id="1122198.SAMN02745729_102275"/>
<dbReference type="SUPFAM" id="SSF81606">
    <property type="entry name" value="PP2C-like"/>
    <property type="match status" value="1"/>
</dbReference>
<protein>
    <submittedName>
        <fullName evidence="5">Serine phosphatase RsbU, regulator of sigma subunit</fullName>
    </submittedName>
</protein>
<dbReference type="PANTHER" id="PTHR43156:SF2">
    <property type="entry name" value="STAGE II SPORULATION PROTEIN E"/>
    <property type="match status" value="1"/>
</dbReference>
<dbReference type="PANTHER" id="PTHR43156">
    <property type="entry name" value="STAGE II SPORULATION PROTEIN E-RELATED"/>
    <property type="match status" value="1"/>
</dbReference>
<keyword evidence="3" id="KW-0175">Coiled coil</keyword>
<dbReference type="InterPro" id="IPR001932">
    <property type="entry name" value="PPM-type_phosphatase-like_dom"/>
</dbReference>
<evidence type="ECO:0000259" key="4">
    <source>
        <dbReference type="PROSITE" id="PS50110"/>
    </source>
</evidence>
<evidence type="ECO:0000313" key="5">
    <source>
        <dbReference type="EMBL" id="SEA30893.1"/>
    </source>
</evidence>